<dbReference type="Gene3D" id="2.40.170.20">
    <property type="entry name" value="TonB-dependent receptor, beta-barrel domain"/>
    <property type="match status" value="1"/>
</dbReference>
<dbReference type="InterPro" id="IPR036942">
    <property type="entry name" value="Beta-barrel_TonB_sf"/>
</dbReference>
<evidence type="ECO:0000259" key="13">
    <source>
        <dbReference type="Pfam" id="PF07715"/>
    </source>
</evidence>
<dbReference type="AlphaFoldDB" id="A0A831QMV3"/>
<feature type="domain" description="TonB-dependent receptor-like beta-barrel" evidence="12">
    <location>
        <begin position="410"/>
        <end position="871"/>
    </location>
</feature>
<dbReference type="InterPro" id="IPR000531">
    <property type="entry name" value="Beta-barrel_TonB"/>
</dbReference>
<evidence type="ECO:0000256" key="10">
    <source>
        <dbReference type="PROSITE-ProRule" id="PRU01360"/>
    </source>
</evidence>
<dbReference type="EMBL" id="DRGL01000012">
    <property type="protein sequence ID" value="HEA19619.1"/>
    <property type="molecule type" value="Genomic_DNA"/>
</dbReference>
<dbReference type="GO" id="GO:0015344">
    <property type="term" value="F:siderophore uptake transmembrane transporter activity"/>
    <property type="evidence" value="ECO:0007669"/>
    <property type="project" value="TreeGrafter"/>
</dbReference>
<dbReference type="GO" id="GO:0009279">
    <property type="term" value="C:cell outer membrane"/>
    <property type="evidence" value="ECO:0007669"/>
    <property type="project" value="UniProtKB-SubCell"/>
</dbReference>
<reference evidence="14" key="1">
    <citation type="journal article" date="2020" name="mSystems">
        <title>Genome- and Community-Level Interaction Insights into Carbon Utilization and Element Cycling Functions of Hydrothermarchaeota in Hydrothermal Sediment.</title>
        <authorList>
            <person name="Zhou Z."/>
            <person name="Liu Y."/>
            <person name="Xu W."/>
            <person name="Pan J."/>
            <person name="Luo Z.H."/>
            <person name="Li M."/>
        </authorList>
    </citation>
    <scope>NUCLEOTIDE SEQUENCE [LARGE SCALE GENOMIC DNA]</scope>
    <source>
        <strain evidence="14">HyVt-345</strain>
    </source>
</reference>
<dbReference type="PANTHER" id="PTHR30069">
    <property type="entry name" value="TONB-DEPENDENT OUTER MEMBRANE RECEPTOR"/>
    <property type="match status" value="1"/>
</dbReference>
<keyword evidence="4 10" id="KW-0812">Transmembrane</keyword>
<gene>
    <name evidence="14" type="ORF">ENH87_01725</name>
</gene>
<evidence type="ECO:0000256" key="4">
    <source>
        <dbReference type="ARBA" id="ARBA00022692"/>
    </source>
</evidence>
<evidence type="ECO:0000256" key="8">
    <source>
        <dbReference type="ARBA" id="ARBA00023170"/>
    </source>
</evidence>
<dbReference type="InterPro" id="IPR012910">
    <property type="entry name" value="Plug_dom"/>
</dbReference>
<comment type="similarity">
    <text evidence="10 11">Belongs to the TonB-dependent receptor family.</text>
</comment>
<evidence type="ECO:0000256" key="11">
    <source>
        <dbReference type="RuleBase" id="RU003357"/>
    </source>
</evidence>
<evidence type="ECO:0000256" key="7">
    <source>
        <dbReference type="ARBA" id="ARBA00023136"/>
    </source>
</evidence>
<keyword evidence="5" id="KW-0732">Signal</keyword>
<evidence type="ECO:0000256" key="9">
    <source>
        <dbReference type="ARBA" id="ARBA00023237"/>
    </source>
</evidence>
<dbReference type="PANTHER" id="PTHR30069:SF29">
    <property type="entry name" value="HEMOGLOBIN AND HEMOGLOBIN-HAPTOGLOBIN-BINDING PROTEIN 1-RELATED"/>
    <property type="match status" value="1"/>
</dbReference>
<dbReference type="SUPFAM" id="SSF49464">
    <property type="entry name" value="Carboxypeptidase regulatory domain-like"/>
    <property type="match status" value="1"/>
</dbReference>
<dbReference type="Pfam" id="PF00593">
    <property type="entry name" value="TonB_dep_Rec_b-barrel"/>
    <property type="match status" value="1"/>
</dbReference>
<dbReference type="InterPro" id="IPR039426">
    <property type="entry name" value="TonB-dep_rcpt-like"/>
</dbReference>
<evidence type="ECO:0000256" key="2">
    <source>
        <dbReference type="ARBA" id="ARBA00022448"/>
    </source>
</evidence>
<evidence type="ECO:0000313" key="14">
    <source>
        <dbReference type="EMBL" id="HEA19619.1"/>
    </source>
</evidence>
<dbReference type="Pfam" id="PF07715">
    <property type="entry name" value="Plug"/>
    <property type="match status" value="1"/>
</dbReference>
<keyword evidence="9 10" id="KW-0998">Cell outer membrane</keyword>
<keyword evidence="8 14" id="KW-0675">Receptor</keyword>
<evidence type="ECO:0000256" key="6">
    <source>
        <dbReference type="ARBA" id="ARBA00023077"/>
    </source>
</evidence>
<proteinExistence type="inferred from homology"/>
<keyword evidence="7 10" id="KW-0472">Membrane</keyword>
<organism evidence="14">
    <name type="scientific">Pricia antarctica</name>
    <dbReference type="NCBI Taxonomy" id="641691"/>
    <lineage>
        <taxon>Bacteria</taxon>
        <taxon>Pseudomonadati</taxon>
        <taxon>Bacteroidota</taxon>
        <taxon>Flavobacteriia</taxon>
        <taxon>Flavobacteriales</taxon>
        <taxon>Flavobacteriaceae</taxon>
        <taxon>Pricia</taxon>
    </lineage>
</organism>
<keyword evidence="3 10" id="KW-1134">Transmembrane beta strand</keyword>
<accession>A0A831QMV3</accession>
<dbReference type="SUPFAM" id="SSF56935">
    <property type="entry name" value="Porins"/>
    <property type="match status" value="1"/>
</dbReference>
<sequence>MFLAQAQDEEPSISLRIDDNNFKQALQKIEEITEYRFYYLDEWLPKTAISVNYEHTKISEVLNSLLQNTLLNFYILDKNNIILTRNNLIYDSLPITFFGKSEAETESGNAESAQDTNPVLFLDDRLSSQNKTIETVFIGKETAQGRSNAFTLSGYVTNKVDGEPIANLSILSTNRNIGATTDDSGFYKILLPVGENLLETKSLGIESRKKRIIIYNDGNLDFVLDESVERLNEVVVAADAAKNVEEALTGTNEIDSEESKNIPLVLGERNILKIATALPGISTAGEGSTGFNVRGGKTDQNLILLDNAVIYNPSHFFGIFQALNPFTTKNFTIYTGSIPAEFGGRLSSVFDITTKDGNVDAFAGEASIGAVTSNLALEIPVIKGKSALVLGGRSTYSGWILRSLDEESLNNSKASFYDVVAKYNHKIDESNEVRLNGYYSKDEFSITSDSLYGYSNQVFSGEWNHTINPKNTGSLVLTHSGYDFDIGFDGPTNNDFDFGFGIRETGLQVKMRYLHSEVHKFTYGLSSKLYGVDPGSISPKGSESTIVPVDIMAERGLESAFFISDNVKVSDKLLFDLGLRFSTFQALGESSQRVYAQGSPKSDETVVENLEFSNNENVKSYNGLEPRVSARYFLATDLSVKASYNRTFQYIHTLSNNTTASPIDTWKLSDLNISPQKANQYSLGFYKNFKENTYEVSLEGYYKTINDILDFKTGAQLLLNENIETEVLQGLGQSYGLEFLIRKNEGKLNGWLAYTYSRSFTKLDSEFSEERVNGGDYFPSNYDKPHDLSVVANYKFTRRFSVSANFAYQTGRPVTYPLGSYRYQDADYVLYSDRNQFRIPDYYRLDLSLNIEGNHRIKKFAHSFWNFSIYNVLGRNNPYSVFFVTDNGEVKAYQSSIFSIPIPTITYNFKF</sequence>
<evidence type="ECO:0000259" key="12">
    <source>
        <dbReference type="Pfam" id="PF00593"/>
    </source>
</evidence>
<dbReference type="InterPro" id="IPR008969">
    <property type="entry name" value="CarboxyPept-like_regulatory"/>
</dbReference>
<dbReference type="PROSITE" id="PS52016">
    <property type="entry name" value="TONB_DEPENDENT_REC_3"/>
    <property type="match status" value="1"/>
</dbReference>
<feature type="domain" description="TonB-dependent receptor plug" evidence="13">
    <location>
        <begin position="267"/>
        <end position="344"/>
    </location>
</feature>
<keyword evidence="6 11" id="KW-0798">TonB box</keyword>
<evidence type="ECO:0000256" key="3">
    <source>
        <dbReference type="ARBA" id="ARBA00022452"/>
    </source>
</evidence>
<dbReference type="Gene3D" id="2.170.130.10">
    <property type="entry name" value="TonB-dependent receptor, plug domain"/>
    <property type="match status" value="1"/>
</dbReference>
<dbReference type="GO" id="GO:0044718">
    <property type="term" value="P:siderophore transmembrane transport"/>
    <property type="evidence" value="ECO:0007669"/>
    <property type="project" value="TreeGrafter"/>
</dbReference>
<evidence type="ECO:0000256" key="1">
    <source>
        <dbReference type="ARBA" id="ARBA00004571"/>
    </source>
</evidence>
<comment type="caution">
    <text evidence="14">The sequence shown here is derived from an EMBL/GenBank/DDBJ whole genome shotgun (WGS) entry which is preliminary data.</text>
</comment>
<dbReference type="Gene3D" id="2.60.40.1120">
    <property type="entry name" value="Carboxypeptidase-like, regulatory domain"/>
    <property type="match status" value="1"/>
</dbReference>
<keyword evidence="2 10" id="KW-0813">Transport</keyword>
<comment type="subcellular location">
    <subcellularLocation>
        <location evidence="1 10">Cell outer membrane</location>
        <topology evidence="1 10">Multi-pass membrane protein</topology>
    </subcellularLocation>
</comment>
<dbReference type="Pfam" id="PF13715">
    <property type="entry name" value="CarbopepD_reg_2"/>
    <property type="match status" value="1"/>
</dbReference>
<dbReference type="InterPro" id="IPR037066">
    <property type="entry name" value="Plug_dom_sf"/>
</dbReference>
<name>A0A831QMV3_9FLAO</name>
<evidence type="ECO:0000256" key="5">
    <source>
        <dbReference type="ARBA" id="ARBA00022729"/>
    </source>
</evidence>
<protein>
    <submittedName>
        <fullName evidence="14">TonB-dependent receptor</fullName>
    </submittedName>
</protein>
<dbReference type="Proteomes" id="UP000886191">
    <property type="component" value="Unassembled WGS sequence"/>
</dbReference>